<evidence type="ECO:0000256" key="2">
    <source>
        <dbReference type="SAM" id="MobiDB-lite"/>
    </source>
</evidence>
<dbReference type="PANTHER" id="PTHR33018:SF31">
    <property type="entry name" value="TRANSPOSASE, PTTA_EN_SPM, PLANT"/>
    <property type="match status" value="1"/>
</dbReference>
<accession>A0A9W3CQV4</accession>
<dbReference type="Pfam" id="PF03004">
    <property type="entry name" value="Transposase_24"/>
    <property type="match status" value="1"/>
</dbReference>
<dbReference type="Proteomes" id="UP000504610">
    <property type="component" value="Unplaced"/>
</dbReference>
<dbReference type="AlphaFoldDB" id="A0A9W3CQV4"/>
<feature type="compositionally biased region" description="Basic residues" evidence="2">
    <location>
        <begin position="121"/>
        <end position="130"/>
    </location>
</feature>
<proteinExistence type="predicted"/>
<sequence length="542" mass="60820">MNEEAVTEKTRRSKRQAGLDVSPVVSLTTKKQKKNCPKKNAELQSQHEELEQHTISEEVEQEPESAGAEEDDDDETQPPEEHDEYETLPPEEEHEEEEDEEEEEVIPSSETQTQQSDNQVKKTRGPTKMRKVAKHIEDKVEVEFNSLGEHVGRGSVTLSSFLGPLVREHVPVLLDDWRHMEEKTKDALWEEIQGRFNLTEDWQKDVVFKQMGCLWRASKSRLSSIVRATKNKAQLQSIKPSNIQSASAWNNWVKGRCTAAFQEQSNKYRELRKAQIPHTTSRKGMNRLAEEMKKNSSDPKLVTRTKVWVAGHTHSDGTPVRQEFADTIEKIKRLDSEMESSSADNIGEDAVTQVLGKDKPGRIRGMGRGVTVTKLAFLHARDSHVKQLEATQAELINKVQDLQNVVKDLAGKKQKNGYDSTSERSDVSKGGGIRCQILDWVSNDDLVVAEGEFYSSEPTYKIGRIPLGPNAAAVVVKSVSVVTAPIWRPTPTCVSLSQAVGVKIAWPSEKLILDDGIDISNNGNIDESEVKNTFCPPTFVNH</sequence>
<feature type="coiled-coil region" evidence="1">
    <location>
        <begin position="385"/>
        <end position="412"/>
    </location>
</feature>
<dbReference type="InterPro" id="IPR004252">
    <property type="entry name" value="Probable_transposase_24"/>
</dbReference>
<dbReference type="OrthoDB" id="1090813at2759"/>
<organism evidence="3 4">
    <name type="scientific">Raphanus sativus</name>
    <name type="common">Radish</name>
    <name type="synonym">Raphanus raphanistrum var. sativus</name>
    <dbReference type="NCBI Taxonomy" id="3726"/>
    <lineage>
        <taxon>Eukaryota</taxon>
        <taxon>Viridiplantae</taxon>
        <taxon>Streptophyta</taxon>
        <taxon>Embryophyta</taxon>
        <taxon>Tracheophyta</taxon>
        <taxon>Spermatophyta</taxon>
        <taxon>Magnoliopsida</taxon>
        <taxon>eudicotyledons</taxon>
        <taxon>Gunneridae</taxon>
        <taxon>Pentapetalae</taxon>
        <taxon>rosids</taxon>
        <taxon>malvids</taxon>
        <taxon>Brassicales</taxon>
        <taxon>Brassicaceae</taxon>
        <taxon>Brassiceae</taxon>
        <taxon>Raphanus</taxon>
    </lineage>
</organism>
<feature type="compositionally biased region" description="Basic and acidic residues" evidence="2">
    <location>
        <begin position="39"/>
        <end position="56"/>
    </location>
</feature>
<feature type="compositionally biased region" description="Basic and acidic residues" evidence="2">
    <location>
        <begin position="1"/>
        <end position="10"/>
    </location>
</feature>
<reference evidence="4" key="1">
    <citation type="submission" date="2025-08" db="UniProtKB">
        <authorList>
            <consortium name="RefSeq"/>
        </authorList>
    </citation>
    <scope>IDENTIFICATION</scope>
    <source>
        <tissue evidence="4">Leaf</tissue>
    </source>
</reference>
<keyword evidence="1" id="KW-0175">Coiled coil</keyword>
<protein>
    <submittedName>
        <fullName evidence="4">rRNA-processing protein EBP2-like</fullName>
    </submittedName>
</protein>
<feature type="region of interest" description="Disordered" evidence="2">
    <location>
        <begin position="1"/>
        <end position="130"/>
    </location>
</feature>
<dbReference type="KEGG" id="rsz:130503394"/>
<feature type="compositionally biased region" description="Acidic residues" evidence="2">
    <location>
        <begin position="57"/>
        <end position="105"/>
    </location>
</feature>
<evidence type="ECO:0000256" key="1">
    <source>
        <dbReference type="SAM" id="Coils"/>
    </source>
</evidence>
<evidence type="ECO:0000313" key="4">
    <source>
        <dbReference type="RefSeq" id="XP_056853993.1"/>
    </source>
</evidence>
<gene>
    <name evidence="4" type="primary">LOC130503394</name>
</gene>
<evidence type="ECO:0000313" key="3">
    <source>
        <dbReference type="Proteomes" id="UP000504610"/>
    </source>
</evidence>
<name>A0A9W3CQV4_RAPSA</name>
<feature type="compositionally biased region" description="Polar residues" evidence="2">
    <location>
        <begin position="108"/>
        <end position="118"/>
    </location>
</feature>
<keyword evidence="3" id="KW-1185">Reference proteome</keyword>
<dbReference type="PANTHER" id="PTHR33018">
    <property type="entry name" value="OS10G0338966 PROTEIN-RELATED"/>
    <property type="match status" value="1"/>
</dbReference>
<dbReference type="RefSeq" id="XP_056853993.1">
    <property type="nucleotide sequence ID" value="XM_056998013.1"/>
</dbReference>
<dbReference type="GeneID" id="130503394"/>